<name>A0ABM5N7Z0_EMTOG</name>
<gene>
    <name evidence="1" type="ordered locus">Emtol_0284</name>
</gene>
<dbReference type="Proteomes" id="UP000002875">
    <property type="component" value="Plasmid pEMTOL01"/>
</dbReference>
<reference evidence="1 2" key="1">
    <citation type="submission" date="2011-07" db="EMBL/GenBank/DDBJ databases">
        <title>The complete genome of plasmid 1 of Emticicia oligotrophica DSM 17448.</title>
        <authorList>
            <consortium name="US DOE Joint Genome Institute (JGI-PGF)"/>
            <person name="Lucas S."/>
            <person name="Han J."/>
            <person name="Lapidus A."/>
            <person name="Bruce D."/>
            <person name="Goodwin L."/>
            <person name="Pitluck S."/>
            <person name="Peters L."/>
            <person name="Kyrpides N."/>
            <person name="Mavromatis K."/>
            <person name="Ivanova N."/>
            <person name="Ovchinnikova G."/>
            <person name="Teshima H."/>
            <person name="Detter J.C."/>
            <person name="Tapia R."/>
            <person name="Han C."/>
            <person name="Land M."/>
            <person name="Hauser L."/>
            <person name="Markowitz V."/>
            <person name="Cheng J.-F."/>
            <person name="Hugenholtz P."/>
            <person name="Woyke T."/>
            <person name="Wu D."/>
            <person name="Tindall B."/>
            <person name="Pomrenke H."/>
            <person name="Brambilla E."/>
            <person name="Klenk H.-P."/>
            <person name="Eisen J.A."/>
        </authorList>
    </citation>
    <scope>NUCLEOTIDE SEQUENCE [LARGE SCALE GENOMIC DNA]</scope>
    <source>
        <strain evidence="2">DSM 17448 / GPTSA100-15</strain>
        <plasmid evidence="1 2">pEMTOL01</plasmid>
    </source>
</reference>
<dbReference type="EMBL" id="CP002962">
    <property type="protein sequence ID" value="AFK05554.1"/>
    <property type="molecule type" value="Genomic_DNA"/>
</dbReference>
<accession>A0ABM5N7Z0</accession>
<evidence type="ECO:0000313" key="2">
    <source>
        <dbReference type="Proteomes" id="UP000002875"/>
    </source>
</evidence>
<keyword evidence="1" id="KW-0614">Plasmid</keyword>
<geneLocation type="plasmid" evidence="1 2">
    <name>pEMTOL01</name>
</geneLocation>
<evidence type="ECO:0000313" key="1">
    <source>
        <dbReference type="EMBL" id="AFK05554.1"/>
    </source>
</evidence>
<sequence length="53" mass="6182">MENKQTLRIYFEYGTKAKGLSFWSAFWDSRFSSKILQIAKELGIEQAICFNVS</sequence>
<protein>
    <submittedName>
        <fullName evidence="1">Uncharacterized protein</fullName>
    </submittedName>
</protein>
<organism evidence="1 2">
    <name type="scientific">Emticicia oligotrophica (strain DSM 17448 / CIP 109782 / MTCC 6937 / GPTSA100-15)</name>
    <dbReference type="NCBI Taxonomy" id="929562"/>
    <lineage>
        <taxon>Bacteria</taxon>
        <taxon>Pseudomonadati</taxon>
        <taxon>Bacteroidota</taxon>
        <taxon>Cytophagia</taxon>
        <taxon>Cytophagales</taxon>
        <taxon>Leadbetterellaceae</taxon>
        <taxon>Emticicia</taxon>
    </lineage>
</organism>
<dbReference type="RefSeq" id="WP_015026300.1">
    <property type="nucleotide sequence ID" value="NC_018742.1"/>
</dbReference>
<keyword evidence="2" id="KW-1185">Reference proteome</keyword>
<proteinExistence type="predicted"/>